<evidence type="ECO:0000313" key="2">
    <source>
        <dbReference type="Proteomes" id="UP000034103"/>
    </source>
</evidence>
<reference evidence="1 2" key="1">
    <citation type="journal article" date="2015" name="Genome Announc.">
        <title>Complete Genome Sequence of Microcystis aeruginosa NIES-2549, a Bloom-Forming Cyanobacterium from Lake Kasumigaura, Japan.</title>
        <authorList>
            <person name="Yamaguchi H."/>
            <person name="Suzuki S."/>
            <person name="Tanabe Y."/>
            <person name="Osana Y."/>
            <person name="Shimura Y."/>
            <person name="Ishida K."/>
            <person name="Kawachi M."/>
        </authorList>
    </citation>
    <scope>NUCLEOTIDE SEQUENCE [LARGE SCALE GENOMIC DNA]</scope>
    <source>
        <strain evidence="1 2">NIES-2549</strain>
    </source>
</reference>
<protein>
    <submittedName>
        <fullName evidence="1">Methyltransferase type 12</fullName>
    </submittedName>
</protein>
<gene>
    <name evidence="1" type="ORF">MYAER_2940</name>
</gene>
<accession>A0A0F6RM65</accession>
<organism evidence="1 2">
    <name type="scientific">Microcystis aeruginosa NIES-2549</name>
    <dbReference type="NCBI Taxonomy" id="1641812"/>
    <lineage>
        <taxon>Bacteria</taxon>
        <taxon>Bacillati</taxon>
        <taxon>Cyanobacteriota</taxon>
        <taxon>Cyanophyceae</taxon>
        <taxon>Oscillatoriophycideae</taxon>
        <taxon>Chroococcales</taxon>
        <taxon>Microcystaceae</taxon>
        <taxon>Microcystis</taxon>
    </lineage>
</organism>
<dbReference type="PANTHER" id="PTHR43861">
    <property type="entry name" value="TRANS-ACONITATE 2-METHYLTRANSFERASE-RELATED"/>
    <property type="match status" value="1"/>
</dbReference>
<dbReference type="Pfam" id="PF13489">
    <property type="entry name" value="Methyltransf_23"/>
    <property type="match status" value="1"/>
</dbReference>
<dbReference type="Gene3D" id="3.40.50.720">
    <property type="entry name" value="NAD(P)-binding Rossmann-like Domain"/>
    <property type="match status" value="1"/>
</dbReference>
<keyword evidence="1" id="KW-0808">Transferase</keyword>
<dbReference type="InterPro" id="IPR029063">
    <property type="entry name" value="SAM-dependent_MTases_sf"/>
</dbReference>
<dbReference type="CDD" id="cd02440">
    <property type="entry name" value="AdoMet_MTases"/>
    <property type="match status" value="1"/>
</dbReference>
<dbReference type="HOGENOM" id="CLU_053848_0_0_3"/>
<evidence type="ECO:0000313" key="1">
    <source>
        <dbReference type="EMBL" id="AKE65280.1"/>
    </source>
</evidence>
<name>A0A0F6RM65_MICAE</name>
<dbReference type="GO" id="GO:0032259">
    <property type="term" value="P:methylation"/>
    <property type="evidence" value="ECO:0007669"/>
    <property type="project" value="UniProtKB-KW"/>
</dbReference>
<sequence length="401" mass="44657">MNQKKSLRNCPICQEENGEILHTQNFVLPEGHPLSNGYDILCCDRCGFVYADTTVSQKDYDVFYAKLSKYEDKKTATGGGESPYDAARLQKTAECIAEFLPDKSVRILDIGCANGGLLGYLKKLGYNNLCGLDPSPACVENTKQLYGIEAYAGSIFTPPQDLGDFDLVILSHVLEHIQDLKFSVKLIEQLIKVGGYLYVEVPNASGYVDHVFAPFQDFNTEHINHFYHPHLSNLLIQFGLTNKLIGEKVFDVSPGMSYPAIYSFWQKQESNSSELVIAQDKMLKQRILLYIESSKKIMTDIDIKLQSVLEDAADVIVWGTGQLAMKLLAETSLAKANIVAFVDGNPINQGSVISGITVLSPHEIQLREMRQPIIVTSILSQEAIYNAIQKMQLPNPVILLR</sequence>
<dbReference type="PATRIC" id="fig|1641812.3.peg.3044"/>
<dbReference type="Gene3D" id="3.40.50.150">
    <property type="entry name" value="Vaccinia Virus protein VP39"/>
    <property type="match status" value="1"/>
</dbReference>
<dbReference type="SUPFAM" id="SSF53335">
    <property type="entry name" value="S-adenosyl-L-methionine-dependent methyltransferases"/>
    <property type="match status" value="2"/>
</dbReference>
<dbReference type="GO" id="GO:0008168">
    <property type="term" value="F:methyltransferase activity"/>
    <property type="evidence" value="ECO:0007669"/>
    <property type="project" value="UniProtKB-KW"/>
</dbReference>
<dbReference type="EMBL" id="CP011304">
    <property type="protein sequence ID" value="AKE65280.1"/>
    <property type="molecule type" value="Genomic_DNA"/>
</dbReference>
<dbReference type="RefSeq" id="WP_046662593.1">
    <property type="nucleotide sequence ID" value="NZ_CP011304.1"/>
</dbReference>
<dbReference type="Proteomes" id="UP000034103">
    <property type="component" value="Chromosome"/>
</dbReference>
<keyword evidence="1" id="KW-0489">Methyltransferase</keyword>
<proteinExistence type="predicted"/>
<dbReference type="AlphaFoldDB" id="A0A0F6RM65"/>